<proteinExistence type="predicted"/>
<name>A0ACC0TUB1_9AGAM</name>
<evidence type="ECO:0000313" key="1">
    <source>
        <dbReference type="EMBL" id="KAI9447241.1"/>
    </source>
</evidence>
<organism evidence="1 2">
    <name type="scientific">Russula earlei</name>
    <dbReference type="NCBI Taxonomy" id="71964"/>
    <lineage>
        <taxon>Eukaryota</taxon>
        <taxon>Fungi</taxon>
        <taxon>Dikarya</taxon>
        <taxon>Basidiomycota</taxon>
        <taxon>Agaricomycotina</taxon>
        <taxon>Agaricomycetes</taxon>
        <taxon>Russulales</taxon>
        <taxon>Russulaceae</taxon>
        <taxon>Russula</taxon>
    </lineage>
</organism>
<comment type="caution">
    <text evidence="1">The sequence shown here is derived from an EMBL/GenBank/DDBJ whole genome shotgun (WGS) entry which is preliminary data.</text>
</comment>
<dbReference type="EMBL" id="JAGFNK010000596">
    <property type="protein sequence ID" value="KAI9447241.1"/>
    <property type="molecule type" value="Genomic_DNA"/>
</dbReference>
<gene>
    <name evidence="1" type="ORF">F5148DRAFT_728170</name>
</gene>
<sequence length="346" mass="38089">MEDLVLVTEATGYMGSHIVEHLLEAGYRVRGIAEPENIFSLRDAYLDSGDRFEAVGVADLDHDDLTDVCRGVTALVLAGLCLAKGRALPAVKLVVESGSSVTNNVLEYARAAKVTKVLFTGSFANVLHPDDSWNPIVVTEDDWNSQTAEDRMTLGLHPWCLYTAAHVLAERVLWKFADANPDIDVTSILPGFPFGPYGRGQLTNQLRSGTFAWISQLVHGPSGRPMIPNAPPFSPNYVHVSDVARAHVAALRVGPLEPPRRKRVLLVAGYVLWPEVVAHLTEAMPGIRERLPSPTCGPGLRAATYAQFEGKNARDILGIKEYRSWQEAIEEAVKDMLMRESRMKRL</sequence>
<reference evidence="1" key="1">
    <citation type="submission" date="2021-03" db="EMBL/GenBank/DDBJ databases">
        <title>Evolutionary priming and transition to the ectomycorrhizal habit in an iconic lineage of mushroom-forming fungi: is preadaptation a requirement?</title>
        <authorList>
            <consortium name="DOE Joint Genome Institute"/>
            <person name="Looney B.P."/>
            <person name="Miyauchi S."/>
            <person name="Morin E."/>
            <person name="Drula E."/>
            <person name="Courty P.E."/>
            <person name="Chicoki N."/>
            <person name="Fauchery L."/>
            <person name="Kohler A."/>
            <person name="Kuo A."/>
            <person name="LaButti K."/>
            <person name="Pangilinan J."/>
            <person name="Lipzen A."/>
            <person name="Riley R."/>
            <person name="Andreopoulos W."/>
            <person name="He G."/>
            <person name="Johnson J."/>
            <person name="Barry K.W."/>
            <person name="Grigoriev I.V."/>
            <person name="Nagy L."/>
            <person name="Hibbett D."/>
            <person name="Henrissat B."/>
            <person name="Matheny P.B."/>
            <person name="Labbe J."/>
            <person name="Martin A.F."/>
        </authorList>
    </citation>
    <scope>NUCLEOTIDE SEQUENCE</scope>
    <source>
        <strain evidence="1">BPL698</strain>
    </source>
</reference>
<keyword evidence="2" id="KW-1185">Reference proteome</keyword>
<dbReference type="Proteomes" id="UP001207468">
    <property type="component" value="Unassembled WGS sequence"/>
</dbReference>
<accession>A0ACC0TUB1</accession>
<evidence type="ECO:0000313" key="2">
    <source>
        <dbReference type="Proteomes" id="UP001207468"/>
    </source>
</evidence>
<protein>
    <submittedName>
        <fullName evidence="1">Uncharacterized protein</fullName>
    </submittedName>
</protein>